<evidence type="ECO:0000256" key="1">
    <source>
        <dbReference type="SAM" id="SignalP"/>
    </source>
</evidence>
<organism evidence="2 3">
    <name type="scientific">Mycobacterium heidelbergense</name>
    <dbReference type="NCBI Taxonomy" id="53376"/>
    <lineage>
        <taxon>Bacteria</taxon>
        <taxon>Bacillati</taxon>
        <taxon>Actinomycetota</taxon>
        <taxon>Actinomycetes</taxon>
        <taxon>Mycobacteriales</taxon>
        <taxon>Mycobacteriaceae</taxon>
        <taxon>Mycobacterium</taxon>
        <taxon>Mycobacterium simiae complex</taxon>
    </lineage>
</organism>
<keyword evidence="3" id="KW-1185">Reference proteome</keyword>
<feature type="chain" id="PRO_5038421494" description="PE-PGRS family protein" evidence="1">
    <location>
        <begin position="25"/>
        <end position="407"/>
    </location>
</feature>
<gene>
    <name evidence="2" type="ORF">BST25_18265</name>
</gene>
<evidence type="ECO:0000313" key="2">
    <source>
        <dbReference type="EMBL" id="ORA70886.1"/>
    </source>
</evidence>
<accession>A0A1X0DEQ7</accession>
<dbReference type="AlphaFoldDB" id="A0A1X0DEQ7"/>
<dbReference type="EMBL" id="MVHR01000030">
    <property type="protein sequence ID" value="ORA70886.1"/>
    <property type="molecule type" value="Genomic_DNA"/>
</dbReference>
<dbReference type="Proteomes" id="UP000192566">
    <property type="component" value="Unassembled WGS sequence"/>
</dbReference>
<feature type="signal peptide" evidence="1">
    <location>
        <begin position="1"/>
        <end position="24"/>
    </location>
</feature>
<name>A0A1X0DEQ7_MYCHE</name>
<keyword evidence="1" id="KW-0732">Signal</keyword>
<evidence type="ECO:0008006" key="4">
    <source>
        <dbReference type="Google" id="ProtNLM"/>
    </source>
</evidence>
<sequence>MVVDLAARPHITAGVALASAAVIAAGPMAQHLPNLHVAQQLPQVSVSDINLTGADSVLDLFSGVENELASLANGAAAAAVPANLLTDFQSWLPVQTWVNLFQHAAANGQYLYSAFSQTPFPVLQQVAVNWLYYGDNYVEPWQTAANAAVTYFTSSKAGAFWPTLQLAQNAYLAGNLTTAVHDLELAVLQNPFTNIGEPLENILSIPYWMSHVFSTGLQYTIAPSGAILKNVGLLGVLGLGTAFQNTLGSSLQAISNAWPTDPAGLLANVANLPGNVINGLINGTISGKSIDNGLLSTPAFGNSASNGLFNEIVKTLLPGLAQSMVAPGAPNVTEGGSLATAFQGFINQLTQGWPSLSPFVSNISGSLTALLQNLPSILSNLPSMLSNTATALAGQIGTFITAFLKLL</sequence>
<comment type="caution">
    <text evidence="2">The sequence shown here is derived from an EMBL/GenBank/DDBJ whole genome shotgun (WGS) entry which is preliminary data.</text>
</comment>
<protein>
    <recommendedName>
        <fullName evidence="4">PE-PGRS family protein</fullName>
    </recommendedName>
</protein>
<evidence type="ECO:0000313" key="3">
    <source>
        <dbReference type="Proteomes" id="UP000192566"/>
    </source>
</evidence>
<reference evidence="2 3" key="1">
    <citation type="submission" date="2017-02" db="EMBL/GenBank/DDBJ databases">
        <title>The new phylogeny of genus Mycobacterium.</title>
        <authorList>
            <person name="Tortoli E."/>
            <person name="Trovato A."/>
            <person name="Cirillo D.M."/>
        </authorList>
    </citation>
    <scope>NUCLEOTIDE SEQUENCE [LARGE SCALE GENOMIC DNA]</scope>
    <source>
        <strain evidence="2 3">DSM 44471</strain>
    </source>
</reference>
<proteinExistence type="predicted"/>